<reference evidence="2" key="1">
    <citation type="submission" date="2017-09" db="EMBL/GenBank/DDBJ databases">
        <title>Depth-based differentiation of microbial function through sediment-hosted aquifers and enrichment of novel symbionts in the deep terrestrial subsurface.</title>
        <authorList>
            <person name="Probst A.J."/>
            <person name="Ladd B."/>
            <person name="Jarett J.K."/>
            <person name="Geller-Mcgrath D.E."/>
            <person name="Sieber C.M.K."/>
            <person name="Emerson J.B."/>
            <person name="Anantharaman K."/>
            <person name="Thomas B.C."/>
            <person name="Malmstrom R."/>
            <person name="Stieglmeier M."/>
            <person name="Klingl A."/>
            <person name="Woyke T."/>
            <person name="Ryan C.M."/>
            <person name="Banfield J.F."/>
        </authorList>
    </citation>
    <scope>NUCLEOTIDE SEQUENCE [LARGE SCALE GENOMIC DNA]</scope>
</reference>
<dbReference type="Proteomes" id="UP000228909">
    <property type="component" value="Unassembled WGS sequence"/>
</dbReference>
<evidence type="ECO:0000313" key="1">
    <source>
        <dbReference type="EMBL" id="PIR71428.1"/>
    </source>
</evidence>
<gene>
    <name evidence="1" type="ORF">COU43_02785</name>
</gene>
<dbReference type="EMBL" id="PFCK01000077">
    <property type="protein sequence ID" value="PIR71428.1"/>
    <property type="molecule type" value="Genomic_DNA"/>
</dbReference>
<dbReference type="InterPro" id="IPR024524">
    <property type="entry name" value="DUF3800"/>
</dbReference>
<sequence>MQKLYCYVDETGQDTKSEFFIVVTVVSDKNQEQLRRQLSDIEEVAQTHQLKWHKTEHRRRIKYLSLILERNIAKELVYTARYQKPIPYFFPIIDVLEKAIKKAARGNYQARIYVDGIDRKKAMELTNALRATGISLRMVKGCRDESESIIRLADMWAGCIRSALFGHKDAQDIVKRAKEESYLRELKS</sequence>
<evidence type="ECO:0000313" key="2">
    <source>
        <dbReference type="Proteomes" id="UP000228909"/>
    </source>
</evidence>
<name>A0A2H0TIP4_9BACT</name>
<accession>A0A2H0TIP4</accession>
<protein>
    <recommendedName>
        <fullName evidence="3">DUF3800 domain-containing protein</fullName>
    </recommendedName>
</protein>
<comment type="caution">
    <text evidence="1">The sequence shown here is derived from an EMBL/GenBank/DDBJ whole genome shotgun (WGS) entry which is preliminary data.</text>
</comment>
<dbReference type="Pfam" id="PF12686">
    <property type="entry name" value="DUF3800"/>
    <property type="match status" value="1"/>
</dbReference>
<proteinExistence type="predicted"/>
<dbReference type="AlphaFoldDB" id="A0A2H0TIP4"/>
<organism evidence="1 2">
    <name type="scientific">Candidatus Nealsonbacteria bacterium CG10_big_fil_rev_8_21_14_0_10_37_25</name>
    <dbReference type="NCBI Taxonomy" id="1974711"/>
    <lineage>
        <taxon>Bacteria</taxon>
        <taxon>Candidatus Nealsoniibacteriota</taxon>
    </lineage>
</organism>
<evidence type="ECO:0008006" key="3">
    <source>
        <dbReference type="Google" id="ProtNLM"/>
    </source>
</evidence>